<feature type="domain" description="RNase H type-1" evidence="1">
    <location>
        <begin position="13"/>
        <end position="90"/>
    </location>
</feature>
<protein>
    <recommendedName>
        <fullName evidence="1">RNase H type-1 domain-containing protein</fullName>
    </recommendedName>
</protein>
<keyword evidence="3" id="KW-1185">Reference proteome</keyword>
<organism evidence="2 3">
    <name type="scientific">Gossypium lobatum</name>
    <dbReference type="NCBI Taxonomy" id="34289"/>
    <lineage>
        <taxon>Eukaryota</taxon>
        <taxon>Viridiplantae</taxon>
        <taxon>Streptophyta</taxon>
        <taxon>Embryophyta</taxon>
        <taxon>Tracheophyta</taxon>
        <taxon>Spermatophyta</taxon>
        <taxon>Magnoliopsida</taxon>
        <taxon>eudicotyledons</taxon>
        <taxon>Gunneridae</taxon>
        <taxon>Pentapetalae</taxon>
        <taxon>rosids</taxon>
        <taxon>malvids</taxon>
        <taxon>Malvales</taxon>
        <taxon>Malvaceae</taxon>
        <taxon>Malvoideae</taxon>
        <taxon>Gossypium</taxon>
    </lineage>
</organism>
<proteinExistence type="predicted"/>
<dbReference type="CDD" id="cd06222">
    <property type="entry name" value="RNase_H_like"/>
    <property type="match status" value="1"/>
</dbReference>
<dbReference type="InterPro" id="IPR044730">
    <property type="entry name" value="RNase_H-like_dom_plant"/>
</dbReference>
<dbReference type="AlphaFoldDB" id="A0A7J8LLL1"/>
<comment type="caution">
    <text evidence="2">The sequence shown here is derived from an EMBL/GenBank/DDBJ whole genome shotgun (WGS) entry which is preliminary data.</text>
</comment>
<dbReference type="PANTHER" id="PTHR47723">
    <property type="entry name" value="OS05G0353850 PROTEIN"/>
    <property type="match status" value="1"/>
</dbReference>
<evidence type="ECO:0000259" key="1">
    <source>
        <dbReference type="Pfam" id="PF13456"/>
    </source>
</evidence>
<dbReference type="Pfam" id="PF13456">
    <property type="entry name" value="RVT_3"/>
    <property type="match status" value="1"/>
</dbReference>
<dbReference type="InterPro" id="IPR053151">
    <property type="entry name" value="RNase_H-like"/>
</dbReference>
<gene>
    <name evidence="2" type="ORF">Golob_012535</name>
</gene>
<accession>A0A7J8LLL1</accession>
<dbReference type="InterPro" id="IPR036397">
    <property type="entry name" value="RNaseH_sf"/>
</dbReference>
<sequence length="93" mass="10836">MEWRIQMGVCQLLGMFLRDSVGNWIEGFQRFIGRGSAVNAKLWAIFHDLKMAQSRGYDKVILETDCMTTMEKIKEGLRSTPTMTMIRKIKMMQ</sequence>
<reference evidence="2 3" key="1">
    <citation type="journal article" date="2019" name="Genome Biol. Evol.">
        <title>Insights into the evolution of the New World diploid cottons (Gossypium, subgenus Houzingenia) based on genome sequencing.</title>
        <authorList>
            <person name="Grover C.E."/>
            <person name="Arick M.A. 2nd"/>
            <person name="Thrash A."/>
            <person name="Conover J.L."/>
            <person name="Sanders W.S."/>
            <person name="Peterson D.G."/>
            <person name="Frelichowski J.E."/>
            <person name="Scheffler J.A."/>
            <person name="Scheffler B.E."/>
            <person name="Wendel J.F."/>
        </authorList>
    </citation>
    <scope>NUCLEOTIDE SEQUENCE [LARGE SCALE GENOMIC DNA]</scope>
    <source>
        <strain evidence="2">157</strain>
        <tissue evidence="2">Leaf</tissue>
    </source>
</reference>
<dbReference type="Gene3D" id="3.30.420.10">
    <property type="entry name" value="Ribonuclease H-like superfamily/Ribonuclease H"/>
    <property type="match status" value="1"/>
</dbReference>
<name>A0A7J8LLL1_9ROSI</name>
<evidence type="ECO:0000313" key="2">
    <source>
        <dbReference type="EMBL" id="MBA0553347.1"/>
    </source>
</evidence>
<dbReference type="InterPro" id="IPR002156">
    <property type="entry name" value="RNaseH_domain"/>
</dbReference>
<dbReference type="Proteomes" id="UP000593572">
    <property type="component" value="Unassembled WGS sequence"/>
</dbReference>
<dbReference type="PANTHER" id="PTHR47723:SF19">
    <property type="entry name" value="POLYNUCLEOTIDYL TRANSFERASE, RIBONUCLEASE H-LIKE SUPERFAMILY PROTEIN"/>
    <property type="match status" value="1"/>
</dbReference>
<dbReference type="EMBL" id="JABEZX010000004">
    <property type="protein sequence ID" value="MBA0553347.1"/>
    <property type="molecule type" value="Genomic_DNA"/>
</dbReference>
<evidence type="ECO:0000313" key="3">
    <source>
        <dbReference type="Proteomes" id="UP000593572"/>
    </source>
</evidence>
<feature type="non-terminal residue" evidence="2">
    <location>
        <position position="93"/>
    </location>
</feature>
<dbReference type="GO" id="GO:0003676">
    <property type="term" value="F:nucleic acid binding"/>
    <property type="evidence" value="ECO:0007669"/>
    <property type="project" value="InterPro"/>
</dbReference>
<dbReference type="GO" id="GO:0004523">
    <property type="term" value="F:RNA-DNA hybrid ribonuclease activity"/>
    <property type="evidence" value="ECO:0007669"/>
    <property type="project" value="InterPro"/>
</dbReference>